<dbReference type="InterPro" id="IPR027806">
    <property type="entry name" value="HARBI1_dom"/>
</dbReference>
<evidence type="ECO:0000313" key="11">
    <source>
        <dbReference type="EMBL" id="SPC87534.1"/>
    </source>
</evidence>
<dbReference type="PANTHER" id="PTHR22930:SF281">
    <property type="entry name" value="NUCLEASE"/>
    <property type="match status" value="1"/>
</dbReference>
<evidence type="ECO:0008006" key="12">
    <source>
        <dbReference type="Google" id="ProtNLM"/>
    </source>
</evidence>
<evidence type="ECO:0000259" key="9">
    <source>
        <dbReference type="Pfam" id="PF13359"/>
    </source>
</evidence>
<dbReference type="AlphaFoldDB" id="A0A2N9FLC7"/>
<evidence type="ECO:0000256" key="1">
    <source>
        <dbReference type="ARBA" id="ARBA00001968"/>
    </source>
</evidence>
<protein>
    <recommendedName>
        <fullName evidence="12">DDE Tnp4 domain-containing protein</fullName>
    </recommendedName>
</protein>
<dbReference type="Pfam" id="PF07727">
    <property type="entry name" value="RVT_2"/>
    <property type="match status" value="1"/>
</dbReference>
<evidence type="ECO:0000256" key="6">
    <source>
        <dbReference type="ARBA" id="ARBA00022801"/>
    </source>
</evidence>
<keyword evidence="6" id="KW-0378">Hydrolase</keyword>
<comment type="similarity">
    <text evidence="3">Belongs to the HARBI1 family.</text>
</comment>
<comment type="cofactor">
    <cofactor evidence="1">
        <name>a divalent metal cation</name>
        <dbReference type="ChEBI" id="CHEBI:60240"/>
    </cofactor>
</comment>
<dbReference type="CDD" id="cd09272">
    <property type="entry name" value="RNase_HI_RT_Ty1"/>
    <property type="match status" value="1"/>
</dbReference>
<dbReference type="InterPro" id="IPR058353">
    <property type="entry name" value="DUF8040"/>
</dbReference>
<proteinExistence type="inferred from homology"/>
<dbReference type="Pfam" id="PF26138">
    <property type="entry name" value="DUF8040"/>
    <property type="match status" value="1"/>
</dbReference>
<dbReference type="GO" id="GO:0046872">
    <property type="term" value="F:metal ion binding"/>
    <property type="evidence" value="ECO:0007669"/>
    <property type="project" value="UniProtKB-KW"/>
</dbReference>
<organism evidence="11">
    <name type="scientific">Fagus sylvatica</name>
    <name type="common">Beechnut</name>
    <dbReference type="NCBI Taxonomy" id="28930"/>
    <lineage>
        <taxon>Eukaryota</taxon>
        <taxon>Viridiplantae</taxon>
        <taxon>Streptophyta</taxon>
        <taxon>Embryophyta</taxon>
        <taxon>Tracheophyta</taxon>
        <taxon>Spermatophyta</taxon>
        <taxon>Magnoliopsida</taxon>
        <taxon>eudicotyledons</taxon>
        <taxon>Gunneridae</taxon>
        <taxon>Pentapetalae</taxon>
        <taxon>rosids</taxon>
        <taxon>fabids</taxon>
        <taxon>Fagales</taxon>
        <taxon>Fagaceae</taxon>
        <taxon>Fagus</taxon>
    </lineage>
</organism>
<dbReference type="InterPro" id="IPR013103">
    <property type="entry name" value="RVT_2"/>
</dbReference>
<keyword evidence="5" id="KW-0479">Metal-binding</keyword>
<dbReference type="PANTHER" id="PTHR22930">
    <property type="match status" value="1"/>
</dbReference>
<dbReference type="InterPro" id="IPR045249">
    <property type="entry name" value="HARBI1-like"/>
</dbReference>
<evidence type="ECO:0000256" key="7">
    <source>
        <dbReference type="ARBA" id="ARBA00023242"/>
    </source>
</evidence>
<keyword evidence="7" id="KW-0539">Nucleus</keyword>
<evidence type="ECO:0000259" key="8">
    <source>
        <dbReference type="Pfam" id="PF07727"/>
    </source>
</evidence>
<name>A0A2N9FLC7_FAGSY</name>
<dbReference type="SUPFAM" id="SSF56672">
    <property type="entry name" value="DNA/RNA polymerases"/>
    <property type="match status" value="1"/>
</dbReference>
<feature type="domain" description="Reverse transcriptase Ty1/copia-type" evidence="8">
    <location>
        <begin position="11"/>
        <end position="124"/>
    </location>
</feature>
<comment type="subcellular location">
    <subcellularLocation>
        <location evidence="2">Nucleus</location>
    </subcellularLocation>
</comment>
<feature type="domain" description="DDE Tnp4" evidence="9">
    <location>
        <begin position="527"/>
        <end position="687"/>
    </location>
</feature>
<evidence type="ECO:0000256" key="4">
    <source>
        <dbReference type="ARBA" id="ARBA00022722"/>
    </source>
</evidence>
<feature type="domain" description="DUF8040" evidence="10">
    <location>
        <begin position="409"/>
        <end position="495"/>
    </location>
</feature>
<sequence length="745" mass="84892">MLAELKALEANNTWVLTPLPEGKQPIGCKWVYKVKLKANGSLERYKVRLVAKGYTQQEGLDDSETFSPIAKFTSVRLLLAIAAVKGWSLTQLDVNNAFLHGDLHEEVYMMLPPGFDSKGETNQVLYVDDILIASNDPKAVTQLKDCLDTQFKLKDLDLQVSHPQETLLFCDSQATLHIAANPVYHERTKHIELDCYLIREKIQDGLEFGKSSAPLRASCSSLPHAVTLTPAFRFYDDNTKKWMCTDIEVQRHVVRSITAFLDSISGDTLHHPLVKVDVVMALEMLEGSGNNRGVGTDLNLRLGPFVDGTQDQDQESESLAENGNLSASSFVGKFSESDLVVESARVVHVDYVVVVEKSSEGECDPKENALELVVEKALEISEITNQQRVESSELIDEETKLEEEDEEEVKTKLWKLEPKCLENTRMDRHSFHRLCDMLKTTGRLSATRNMNVEEMVAMFLHIVAHDVKNRVIKRQFARSGETISRQFNKVLNSIIRLYDDLLEKPEPVPEDSTDSVWKWFKNCLGALDGTYIKVNVLAEDRPRYRTRKNEIATNVLGVCTQDMKFIYVLTGWEGSAADSRVLRNVVFRTNGLRVPKGFYYLCDAGYTNGEGFLAPYRAERYHLNEWTEGHQPNTPREFFNMKHCLARNVIERCFGLLKGRWAILRTKSFYPVKIQCRIITACCLLHNHIRREMPIDPLENELSEVTSGQGLDGDVIRYVETSDIWSTWRDDLAKEMFNKWRGARH</sequence>
<evidence type="ECO:0000259" key="10">
    <source>
        <dbReference type="Pfam" id="PF26138"/>
    </source>
</evidence>
<dbReference type="InterPro" id="IPR043502">
    <property type="entry name" value="DNA/RNA_pol_sf"/>
</dbReference>
<dbReference type="EMBL" id="OIVN01000927">
    <property type="protein sequence ID" value="SPC87534.1"/>
    <property type="molecule type" value="Genomic_DNA"/>
</dbReference>
<evidence type="ECO:0000256" key="5">
    <source>
        <dbReference type="ARBA" id="ARBA00022723"/>
    </source>
</evidence>
<reference evidence="11" key="1">
    <citation type="submission" date="2018-02" db="EMBL/GenBank/DDBJ databases">
        <authorList>
            <person name="Cohen D.B."/>
            <person name="Kent A.D."/>
        </authorList>
    </citation>
    <scope>NUCLEOTIDE SEQUENCE</scope>
</reference>
<keyword evidence="4" id="KW-0540">Nuclease</keyword>
<accession>A0A2N9FLC7</accession>
<dbReference type="Pfam" id="PF13359">
    <property type="entry name" value="DDE_Tnp_4"/>
    <property type="match status" value="1"/>
</dbReference>
<dbReference type="GO" id="GO:0004518">
    <property type="term" value="F:nuclease activity"/>
    <property type="evidence" value="ECO:0007669"/>
    <property type="project" value="UniProtKB-KW"/>
</dbReference>
<evidence type="ECO:0000256" key="2">
    <source>
        <dbReference type="ARBA" id="ARBA00004123"/>
    </source>
</evidence>
<evidence type="ECO:0000256" key="3">
    <source>
        <dbReference type="ARBA" id="ARBA00006958"/>
    </source>
</evidence>
<dbReference type="GO" id="GO:0005634">
    <property type="term" value="C:nucleus"/>
    <property type="evidence" value="ECO:0007669"/>
    <property type="project" value="UniProtKB-SubCell"/>
</dbReference>
<dbReference type="GO" id="GO:0016787">
    <property type="term" value="F:hydrolase activity"/>
    <property type="evidence" value="ECO:0007669"/>
    <property type="project" value="UniProtKB-KW"/>
</dbReference>
<gene>
    <name evidence="11" type="ORF">FSB_LOCUS15416</name>
</gene>